<proteinExistence type="predicted"/>
<reference evidence="1" key="1">
    <citation type="journal article" date="2010" name="J. Bacteriol.">
        <title>ICEEc2, a new integrative and conjugative element belonging to the pKLC102/PAGI-2 family, identified in Escherichia coli strain BEN374.</title>
        <authorList>
            <person name="Roche D."/>
            <person name="Flechard M."/>
            <person name="Lallier N."/>
            <person name="Reperant M."/>
            <person name="Bree A."/>
            <person name="Pascal G."/>
            <person name="Schouler C."/>
            <person name="Germon P."/>
        </authorList>
    </citation>
    <scope>NUCLEOTIDE SEQUENCE</scope>
    <source>
        <strain evidence="1">BEN374</strain>
    </source>
</reference>
<accession>D9CGU5</accession>
<protein>
    <submittedName>
        <fullName evidence="1">Uncharacterized protein</fullName>
    </submittedName>
</protein>
<dbReference type="EMBL" id="GU725392">
    <property type="protein sequence ID" value="ADI47016.1"/>
    <property type="molecule type" value="Genomic_DNA"/>
</dbReference>
<name>D9CGU5_ECOLX</name>
<dbReference type="AlphaFoldDB" id="D9CGU5"/>
<evidence type="ECO:0000313" key="1">
    <source>
        <dbReference type="EMBL" id="ADI47016.1"/>
    </source>
</evidence>
<gene>
    <name evidence="1" type="ORF">ECAGIv1_0004</name>
</gene>
<organism evidence="1">
    <name type="scientific">Escherichia coli</name>
    <dbReference type="NCBI Taxonomy" id="562"/>
    <lineage>
        <taxon>Bacteria</taxon>
        <taxon>Pseudomonadati</taxon>
        <taxon>Pseudomonadota</taxon>
        <taxon>Gammaproteobacteria</taxon>
        <taxon>Enterobacterales</taxon>
        <taxon>Enterobacteriaceae</taxon>
        <taxon>Escherichia</taxon>
    </lineage>
</organism>
<sequence length="63" mass="7071">MSDVPRLQPQVTLITPCRISTGTQHENTLTESSRVFPVVRTCVRTTHRCTSTFQATSRFSPCC</sequence>